<feature type="transmembrane region" description="Helical" evidence="7">
    <location>
        <begin position="101"/>
        <end position="125"/>
    </location>
</feature>
<dbReference type="GO" id="GO:0055085">
    <property type="term" value="P:transmembrane transport"/>
    <property type="evidence" value="ECO:0007669"/>
    <property type="project" value="InterPro"/>
</dbReference>
<evidence type="ECO:0000256" key="4">
    <source>
        <dbReference type="ARBA" id="ARBA00022692"/>
    </source>
</evidence>
<accession>A0A2I1NCD3</accession>
<evidence type="ECO:0000256" key="6">
    <source>
        <dbReference type="ARBA" id="ARBA00023136"/>
    </source>
</evidence>
<evidence type="ECO:0000313" key="8">
    <source>
        <dbReference type="EMBL" id="PKZ30049.1"/>
    </source>
</evidence>
<protein>
    <submittedName>
        <fullName evidence="8">ABC transporter permease</fullName>
    </submittedName>
</protein>
<sequence length="314" mass="34785">MISLILKKAAYSIGLLFILSFLVFSLLYFLPGDVTSAMFSRPEAMSQAMKNQILANLGLDKSLITQYVSWLKNALNLNFGKSFVSGEDIYEMFKTRLVNSIILLIFASFFIFVFSLILGLISAVFKNKFIDTFINLTTFSLMCMPNFWLGLIFIYVFSIALGLLPSSGANYLGVSGISLKHVILPIFAIVLPHLATSVKFIRDIIISNLNTDFIQTLYARGIKNIQIYRLALFSSMGDIVRYFGTMIGGVFAGSYVIESVFSYPGIGELALKSIIAKDYPVVLAAILLSAIFVILANLAAEIIAILIDKRNYAK</sequence>
<feature type="transmembrane region" description="Helical" evidence="7">
    <location>
        <begin position="9"/>
        <end position="30"/>
    </location>
</feature>
<feature type="transmembrane region" description="Helical" evidence="7">
    <location>
        <begin position="171"/>
        <end position="195"/>
    </location>
</feature>
<dbReference type="PROSITE" id="PS50928">
    <property type="entry name" value="ABC_TM1"/>
    <property type="match status" value="1"/>
</dbReference>
<evidence type="ECO:0000256" key="2">
    <source>
        <dbReference type="ARBA" id="ARBA00022448"/>
    </source>
</evidence>
<dbReference type="RefSeq" id="WP_024961539.1">
    <property type="nucleotide sequence ID" value="NZ_CABMOL010000001.1"/>
</dbReference>
<proteinExistence type="inferred from homology"/>
<keyword evidence="4 7" id="KW-0812">Transmembrane</keyword>
<comment type="caution">
    <text evidence="8">The sequence shown here is derived from an EMBL/GenBank/DDBJ whole genome shotgun (WGS) entry which is preliminary data.</text>
</comment>
<dbReference type="PANTHER" id="PTHR43163">
    <property type="entry name" value="DIPEPTIDE TRANSPORT SYSTEM PERMEASE PROTEIN DPPB-RELATED"/>
    <property type="match status" value="1"/>
</dbReference>
<dbReference type="InterPro" id="IPR045621">
    <property type="entry name" value="BPD_transp_1_N"/>
</dbReference>
<keyword evidence="6 7" id="KW-0472">Membrane</keyword>
<dbReference type="InterPro" id="IPR000515">
    <property type="entry name" value="MetI-like"/>
</dbReference>
<reference evidence="8 9" key="1">
    <citation type="submission" date="2017-12" db="EMBL/GenBank/DDBJ databases">
        <title>Phylogenetic diversity of female urinary microbiome.</title>
        <authorList>
            <person name="Thomas-White K."/>
            <person name="Wolfe A.J."/>
        </authorList>
    </citation>
    <scope>NUCLEOTIDE SEQUENCE [LARGE SCALE GENOMIC DNA]</scope>
    <source>
        <strain evidence="8 9">UMB0112</strain>
    </source>
</reference>
<name>A0A2I1NCD3_9BACT</name>
<dbReference type="CDD" id="cd06261">
    <property type="entry name" value="TM_PBP2"/>
    <property type="match status" value="1"/>
</dbReference>
<dbReference type="Pfam" id="PF00528">
    <property type="entry name" value="BPD_transp_1"/>
    <property type="match status" value="1"/>
</dbReference>
<dbReference type="Pfam" id="PF19300">
    <property type="entry name" value="BPD_transp_1_N"/>
    <property type="match status" value="1"/>
</dbReference>
<keyword evidence="2 7" id="KW-0813">Transport</keyword>
<keyword evidence="5 7" id="KW-1133">Transmembrane helix</keyword>
<evidence type="ECO:0000256" key="1">
    <source>
        <dbReference type="ARBA" id="ARBA00004651"/>
    </source>
</evidence>
<dbReference type="EMBL" id="PKHU01000001">
    <property type="protein sequence ID" value="PKZ30049.1"/>
    <property type="molecule type" value="Genomic_DNA"/>
</dbReference>
<evidence type="ECO:0000256" key="5">
    <source>
        <dbReference type="ARBA" id="ARBA00022989"/>
    </source>
</evidence>
<dbReference type="Proteomes" id="UP000234639">
    <property type="component" value="Unassembled WGS sequence"/>
</dbReference>
<evidence type="ECO:0000313" key="9">
    <source>
        <dbReference type="Proteomes" id="UP000234639"/>
    </source>
</evidence>
<dbReference type="Gene3D" id="1.10.3720.10">
    <property type="entry name" value="MetI-like"/>
    <property type="match status" value="1"/>
</dbReference>
<dbReference type="InterPro" id="IPR035906">
    <property type="entry name" value="MetI-like_sf"/>
</dbReference>
<dbReference type="GO" id="GO:0005886">
    <property type="term" value="C:plasma membrane"/>
    <property type="evidence" value="ECO:0007669"/>
    <property type="project" value="UniProtKB-SubCell"/>
</dbReference>
<dbReference type="PANTHER" id="PTHR43163:SF6">
    <property type="entry name" value="DIPEPTIDE TRANSPORT SYSTEM PERMEASE PROTEIN DPPB-RELATED"/>
    <property type="match status" value="1"/>
</dbReference>
<organism evidence="8 9">
    <name type="scientific">Campylobacter ureolyticus</name>
    <dbReference type="NCBI Taxonomy" id="827"/>
    <lineage>
        <taxon>Bacteria</taxon>
        <taxon>Pseudomonadati</taxon>
        <taxon>Campylobacterota</taxon>
        <taxon>Epsilonproteobacteria</taxon>
        <taxon>Campylobacterales</taxon>
        <taxon>Campylobacteraceae</taxon>
        <taxon>Campylobacter</taxon>
    </lineage>
</organism>
<feature type="transmembrane region" description="Helical" evidence="7">
    <location>
        <begin position="146"/>
        <end position="165"/>
    </location>
</feature>
<feature type="transmembrane region" description="Helical" evidence="7">
    <location>
        <begin position="281"/>
        <end position="307"/>
    </location>
</feature>
<gene>
    <name evidence="8" type="ORF">CYJ41_01005</name>
</gene>
<evidence type="ECO:0000256" key="3">
    <source>
        <dbReference type="ARBA" id="ARBA00022475"/>
    </source>
</evidence>
<dbReference type="AlphaFoldDB" id="A0A2I1NCD3"/>
<keyword evidence="3" id="KW-1003">Cell membrane</keyword>
<feature type="transmembrane region" description="Helical" evidence="7">
    <location>
        <begin position="239"/>
        <end position="261"/>
    </location>
</feature>
<comment type="similarity">
    <text evidence="7">Belongs to the binding-protein-dependent transport system permease family.</text>
</comment>
<comment type="subcellular location">
    <subcellularLocation>
        <location evidence="1 7">Cell membrane</location>
        <topology evidence="1 7">Multi-pass membrane protein</topology>
    </subcellularLocation>
</comment>
<dbReference type="SUPFAM" id="SSF161098">
    <property type="entry name" value="MetI-like"/>
    <property type="match status" value="1"/>
</dbReference>
<evidence type="ECO:0000256" key="7">
    <source>
        <dbReference type="RuleBase" id="RU363032"/>
    </source>
</evidence>